<evidence type="ECO:0000259" key="7">
    <source>
        <dbReference type="Pfam" id="PF00746"/>
    </source>
</evidence>
<sequence>MKPVITIDNGKNKEQINKTPTLPNTGIDNNMLMIGGIVIILGCGASILSMKNRKREN</sequence>
<keyword evidence="6" id="KW-1133">Transmembrane helix</keyword>
<keyword evidence="1" id="KW-0134">Cell wall</keyword>
<keyword evidence="4" id="KW-0572">Peptidoglycan-anchor</keyword>
<evidence type="ECO:0000256" key="1">
    <source>
        <dbReference type="ARBA" id="ARBA00022512"/>
    </source>
</evidence>
<evidence type="ECO:0000256" key="4">
    <source>
        <dbReference type="ARBA" id="ARBA00023088"/>
    </source>
</evidence>
<proteinExistence type="predicted"/>
<organism evidence="8 9">
    <name type="scientific">Erysipelothrix inopinata</name>
    <dbReference type="NCBI Taxonomy" id="225084"/>
    <lineage>
        <taxon>Bacteria</taxon>
        <taxon>Bacillati</taxon>
        <taxon>Bacillota</taxon>
        <taxon>Erysipelotrichia</taxon>
        <taxon>Erysipelotrichales</taxon>
        <taxon>Erysipelotrichaceae</taxon>
        <taxon>Erysipelothrix</taxon>
    </lineage>
</organism>
<dbReference type="Proteomes" id="UP000515928">
    <property type="component" value="Chromosome"/>
</dbReference>
<name>A0A7G9RYV7_9FIRM</name>
<evidence type="ECO:0000313" key="8">
    <source>
        <dbReference type="EMBL" id="QNN60782.1"/>
    </source>
</evidence>
<evidence type="ECO:0000256" key="3">
    <source>
        <dbReference type="ARBA" id="ARBA00022729"/>
    </source>
</evidence>
<gene>
    <name evidence="8" type="ORF">H9L01_10530</name>
</gene>
<dbReference type="InterPro" id="IPR019931">
    <property type="entry name" value="LPXTG_anchor"/>
</dbReference>
<dbReference type="NCBIfam" id="TIGR01167">
    <property type="entry name" value="LPXTG_anchor"/>
    <property type="match status" value="1"/>
</dbReference>
<feature type="transmembrane region" description="Helical" evidence="6">
    <location>
        <begin position="31"/>
        <end position="50"/>
    </location>
</feature>
<evidence type="ECO:0000313" key="9">
    <source>
        <dbReference type="Proteomes" id="UP000515928"/>
    </source>
</evidence>
<accession>A0A7G9RYV7</accession>
<feature type="region of interest" description="Disordered" evidence="5">
    <location>
        <begin position="1"/>
        <end position="20"/>
    </location>
</feature>
<evidence type="ECO:0000256" key="2">
    <source>
        <dbReference type="ARBA" id="ARBA00022525"/>
    </source>
</evidence>
<keyword evidence="2" id="KW-0964">Secreted</keyword>
<evidence type="ECO:0000256" key="5">
    <source>
        <dbReference type="SAM" id="MobiDB-lite"/>
    </source>
</evidence>
<keyword evidence="9" id="KW-1185">Reference proteome</keyword>
<dbReference type="AlphaFoldDB" id="A0A7G9RYV7"/>
<dbReference type="KEGG" id="eio:H9L01_10530"/>
<feature type="domain" description="Gram-positive cocci surface proteins LPxTG" evidence="7">
    <location>
        <begin position="17"/>
        <end position="57"/>
    </location>
</feature>
<keyword evidence="6" id="KW-0812">Transmembrane</keyword>
<keyword evidence="6" id="KW-0472">Membrane</keyword>
<protein>
    <submittedName>
        <fullName evidence="8">LPXTG cell wall anchor domain-containing protein</fullName>
    </submittedName>
</protein>
<dbReference type="Pfam" id="PF00746">
    <property type="entry name" value="Gram_pos_anchor"/>
    <property type="match status" value="1"/>
</dbReference>
<keyword evidence="3" id="KW-0732">Signal</keyword>
<reference evidence="8 9" key="1">
    <citation type="submission" date="2020-08" db="EMBL/GenBank/DDBJ databases">
        <title>Genome sequence of Erysipelothrix inopinata DSM 15511T.</title>
        <authorList>
            <person name="Hyun D.-W."/>
            <person name="Bae J.-W."/>
        </authorList>
    </citation>
    <scope>NUCLEOTIDE SEQUENCE [LARGE SCALE GENOMIC DNA]</scope>
    <source>
        <strain evidence="8 9">DSM 15511</strain>
    </source>
</reference>
<dbReference type="EMBL" id="CP060715">
    <property type="protein sequence ID" value="QNN60782.1"/>
    <property type="molecule type" value="Genomic_DNA"/>
</dbReference>
<evidence type="ECO:0000256" key="6">
    <source>
        <dbReference type="SAM" id="Phobius"/>
    </source>
</evidence>